<feature type="DNA-binding region" description="H-T-H motif" evidence="4">
    <location>
        <begin position="37"/>
        <end position="56"/>
    </location>
</feature>
<dbReference type="PANTHER" id="PTHR30055:SF234">
    <property type="entry name" value="HTH-TYPE TRANSCRIPTIONAL REGULATOR BETI"/>
    <property type="match status" value="1"/>
</dbReference>
<evidence type="ECO:0000313" key="8">
    <source>
        <dbReference type="Proteomes" id="UP000197424"/>
    </source>
</evidence>
<reference evidence="6" key="1">
    <citation type="journal article" date="2017" name="J. Antimicrob. Chemother.">
        <title>Emergence and genomic analysis of MDR Laribacter hongkongensis strain HLGZ1 from Guangzhou, China.</title>
        <authorList>
            <person name="Wu H.K."/>
            <person name="Chen J.H."/>
            <person name="Yang L."/>
            <person name="Li A.R."/>
            <person name="Su D.H."/>
            <person name="Lin Y.P."/>
            <person name="Chen D.Q."/>
        </authorList>
    </citation>
    <scope>NUCLEOTIDE SEQUENCE</scope>
    <source>
        <strain evidence="6">HLGZ1</strain>
    </source>
</reference>
<dbReference type="PRINTS" id="PR00455">
    <property type="entry name" value="HTHTETR"/>
</dbReference>
<dbReference type="InterPro" id="IPR036271">
    <property type="entry name" value="Tet_transcr_reg_TetR-rel_C_sf"/>
</dbReference>
<dbReference type="GO" id="GO:0000976">
    <property type="term" value="F:transcription cis-regulatory region binding"/>
    <property type="evidence" value="ECO:0007669"/>
    <property type="project" value="TreeGrafter"/>
</dbReference>
<keyword evidence="3" id="KW-0804">Transcription</keyword>
<dbReference type="InterPro" id="IPR009057">
    <property type="entry name" value="Homeodomain-like_sf"/>
</dbReference>
<dbReference type="Proteomes" id="UP000197424">
    <property type="component" value="Chromosome"/>
</dbReference>
<feature type="domain" description="HTH tetR-type" evidence="5">
    <location>
        <begin position="14"/>
        <end position="74"/>
    </location>
</feature>
<evidence type="ECO:0000313" key="7">
    <source>
        <dbReference type="EMBL" id="MCG9026689.1"/>
    </source>
</evidence>
<name>A0A248LM40_9NEIS</name>
<evidence type="ECO:0000256" key="4">
    <source>
        <dbReference type="PROSITE-ProRule" id="PRU00335"/>
    </source>
</evidence>
<organism evidence="6 8">
    <name type="scientific">Laribacter hongkongensis</name>
    <dbReference type="NCBI Taxonomy" id="168471"/>
    <lineage>
        <taxon>Bacteria</taxon>
        <taxon>Pseudomonadati</taxon>
        <taxon>Pseudomonadota</taxon>
        <taxon>Betaproteobacteria</taxon>
        <taxon>Neisseriales</taxon>
        <taxon>Aquaspirillaceae</taxon>
        <taxon>Laribacter</taxon>
    </lineage>
</organism>
<dbReference type="EMBL" id="JAJAXM010000024">
    <property type="protein sequence ID" value="MCG9026689.1"/>
    <property type="molecule type" value="Genomic_DNA"/>
</dbReference>
<reference evidence="8" key="2">
    <citation type="submission" date="2017-06" db="EMBL/GenBank/DDBJ databases">
        <title>Whole genome sequence of Laribacter hongkongensis LHGZ1.</title>
        <authorList>
            <person name="Chen D."/>
            <person name="Wu H."/>
            <person name="Chen J."/>
        </authorList>
    </citation>
    <scope>NUCLEOTIDE SEQUENCE [LARGE SCALE GENOMIC DNA]</scope>
    <source>
        <strain evidence="8">LHGZ1</strain>
    </source>
</reference>
<evidence type="ECO:0000313" key="9">
    <source>
        <dbReference type="Proteomes" id="UP001200247"/>
    </source>
</evidence>
<dbReference type="Gene3D" id="1.10.10.60">
    <property type="entry name" value="Homeodomain-like"/>
    <property type="match status" value="1"/>
</dbReference>
<evidence type="ECO:0000256" key="3">
    <source>
        <dbReference type="ARBA" id="ARBA00023163"/>
    </source>
</evidence>
<evidence type="ECO:0000256" key="2">
    <source>
        <dbReference type="ARBA" id="ARBA00023125"/>
    </source>
</evidence>
<dbReference type="SUPFAM" id="SSF46689">
    <property type="entry name" value="Homeodomain-like"/>
    <property type="match status" value="1"/>
</dbReference>
<dbReference type="EMBL" id="CP022115">
    <property type="protein sequence ID" value="ASJ25837.1"/>
    <property type="molecule type" value="Genomic_DNA"/>
</dbReference>
<keyword evidence="2 4" id="KW-0238">DNA-binding</keyword>
<dbReference type="GeneID" id="75109914"/>
<dbReference type="AlphaFoldDB" id="A0A248LM40"/>
<evidence type="ECO:0000256" key="1">
    <source>
        <dbReference type="ARBA" id="ARBA00023015"/>
    </source>
</evidence>
<proteinExistence type="predicted"/>
<dbReference type="Gene3D" id="1.10.357.10">
    <property type="entry name" value="Tetracycline Repressor, domain 2"/>
    <property type="match status" value="1"/>
</dbReference>
<dbReference type="GO" id="GO:0003700">
    <property type="term" value="F:DNA-binding transcription factor activity"/>
    <property type="evidence" value="ECO:0007669"/>
    <property type="project" value="TreeGrafter"/>
</dbReference>
<evidence type="ECO:0000313" key="6">
    <source>
        <dbReference type="EMBL" id="ASJ25837.1"/>
    </source>
</evidence>
<accession>A0A248LM40</accession>
<dbReference type="InterPro" id="IPR001647">
    <property type="entry name" value="HTH_TetR"/>
</dbReference>
<dbReference type="OrthoDB" id="9809994at2"/>
<dbReference type="Pfam" id="PF00440">
    <property type="entry name" value="TetR_N"/>
    <property type="match status" value="1"/>
</dbReference>
<dbReference type="InterPro" id="IPR050109">
    <property type="entry name" value="HTH-type_TetR-like_transc_reg"/>
</dbReference>
<dbReference type="SUPFAM" id="SSF48498">
    <property type="entry name" value="Tetracyclin repressor-like, C-terminal domain"/>
    <property type="match status" value="1"/>
</dbReference>
<dbReference type="PROSITE" id="PS50977">
    <property type="entry name" value="HTH_TETR_2"/>
    <property type="match status" value="1"/>
</dbReference>
<dbReference type="Pfam" id="PF16859">
    <property type="entry name" value="TetR_C_11"/>
    <property type="match status" value="1"/>
</dbReference>
<dbReference type="PANTHER" id="PTHR30055">
    <property type="entry name" value="HTH-TYPE TRANSCRIPTIONAL REGULATOR RUTR"/>
    <property type="match status" value="1"/>
</dbReference>
<dbReference type="InterPro" id="IPR011075">
    <property type="entry name" value="TetR_C"/>
</dbReference>
<protein>
    <submittedName>
        <fullName evidence="6">TetR family transcriptional regulator</fullName>
    </submittedName>
    <submittedName>
        <fullName evidence="7">TetR/AcrR family transcriptional regulator</fullName>
    </submittedName>
</protein>
<gene>
    <name evidence="7" type="ORF">LH440_12415</name>
    <name evidence="6" type="ORF">LHGZ1_3006</name>
</gene>
<keyword evidence="1" id="KW-0805">Transcription regulation</keyword>
<dbReference type="Proteomes" id="UP001200247">
    <property type="component" value="Unassembled WGS sequence"/>
</dbReference>
<sequence length="214" mass="23835">MEHDTAPRWERRKASRPDEILDAALPLFVERGYAATKIEHIAQAAGVTKGTPYLYFENKAEIFKSVVRRGLVPLTHSCEALALDRSRPARERLFGAVRLWVEAVDCAGGGGLVRLMLAEAGNFPELSRFYFDEVVMPTRRLVRQVLAEGVASGEFRASLSLDHATEILMAPVMMALLWRHSFPQFESTRHDIGSHLQQLDDLLALGLLARAPSA</sequence>
<reference evidence="7 9" key="4">
    <citation type="submission" date="2021-10" db="EMBL/GenBank/DDBJ databases">
        <title>Whole-genome sequencing analysis of Laribacter hongkongensis: virulence gene profiles, carbohydrate-active enzyme prediction, and antimicrobial resistance characterization.</title>
        <authorList>
            <person name="Yuan P."/>
            <person name="Zhan Y."/>
            <person name="Chen D."/>
        </authorList>
    </citation>
    <scope>NUCLEOTIDE SEQUENCE [LARGE SCALE GENOMIC DNA]</scope>
    <source>
        <strain evidence="7 9">W67</strain>
    </source>
</reference>
<reference evidence="6" key="3">
    <citation type="submission" date="2017-06" db="EMBL/GenBank/DDBJ databases">
        <authorList>
            <person name="Kim H.J."/>
            <person name="Triplett B.A."/>
        </authorList>
    </citation>
    <scope>NUCLEOTIDE SEQUENCE</scope>
    <source>
        <strain evidence="6">HLGZ1</strain>
    </source>
</reference>
<dbReference type="OMA" id="TQEIMHG"/>
<dbReference type="RefSeq" id="WP_012698271.1">
    <property type="nucleotide sequence ID" value="NZ_CP022115.1"/>
</dbReference>
<evidence type="ECO:0000259" key="5">
    <source>
        <dbReference type="PROSITE" id="PS50977"/>
    </source>
</evidence>